<evidence type="ECO:0000256" key="2">
    <source>
        <dbReference type="ARBA" id="ARBA00022801"/>
    </source>
</evidence>
<dbReference type="Proteomes" id="UP001427805">
    <property type="component" value="Unassembled WGS sequence"/>
</dbReference>
<dbReference type="CDD" id="cd07572">
    <property type="entry name" value="nit"/>
    <property type="match status" value="1"/>
</dbReference>
<dbReference type="InterPro" id="IPR045254">
    <property type="entry name" value="Nit1/2_C-N_Hydrolase"/>
</dbReference>
<comment type="caution">
    <text evidence="4">The sequence shown here is derived from an EMBL/GenBank/DDBJ whole genome shotgun (WGS) entry which is preliminary data.</text>
</comment>
<evidence type="ECO:0000313" key="5">
    <source>
        <dbReference type="Proteomes" id="UP001427805"/>
    </source>
</evidence>
<evidence type="ECO:0000259" key="3">
    <source>
        <dbReference type="PROSITE" id="PS50263"/>
    </source>
</evidence>
<gene>
    <name evidence="4" type="ORF">TPR58_16335</name>
</gene>
<dbReference type="InterPro" id="IPR036526">
    <property type="entry name" value="C-N_Hydrolase_sf"/>
</dbReference>
<dbReference type="Gene3D" id="3.60.110.10">
    <property type="entry name" value="Carbon-nitrogen hydrolase"/>
    <property type="match status" value="1"/>
</dbReference>
<sequence>MSGRAALLQMTSGIDPLANARTIVDAIARAKDGGAAILFTPEMSGLLDGNRDRAAGSLRHEGDDPVLAAVRDAAARHGLWLHIGSLAILREDGKLANRGFVIDDAGDIRARYDKMHLFDVDLPTGESWRESNSYTAGERPVTVATPLGVLGLAICYDLRFPDLFRTLSDAGATILALPAAFTRPTGAAHWHVLLRARAIEAAAFVIAAAQTGEHEDGRTTYGHSLAINPWGEVLLDMGEAAGLAFADIDQARVEDARTRVPVLRHRRAIPPVEAR</sequence>
<dbReference type="PROSITE" id="PS01227">
    <property type="entry name" value="UPF0012"/>
    <property type="match status" value="1"/>
</dbReference>
<reference evidence="4 5" key="1">
    <citation type="submission" date="2024-05" db="EMBL/GenBank/DDBJ databases">
        <title>Sphingomonas sp. HF-S3 16S ribosomal RNA gene Genome sequencing and assembly.</title>
        <authorList>
            <person name="Lee H."/>
        </authorList>
    </citation>
    <scope>NUCLEOTIDE SEQUENCE [LARGE SCALE GENOMIC DNA]</scope>
    <source>
        <strain evidence="4 5">HF-S3</strain>
    </source>
</reference>
<dbReference type="RefSeq" id="WP_346247784.1">
    <property type="nucleotide sequence ID" value="NZ_JBDIZK010000010.1"/>
</dbReference>
<dbReference type="PANTHER" id="PTHR23088:SF27">
    <property type="entry name" value="DEAMINATED GLUTATHIONE AMIDASE"/>
    <property type="match status" value="1"/>
</dbReference>
<keyword evidence="5" id="KW-1185">Reference proteome</keyword>
<dbReference type="InterPro" id="IPR003010">
    <property type="entry name" value="C-N_Hydrolase"/>
</dbReference>
<organism evidence="4 5">
    <name type="scientific">Sphingomonas rustica</name>
    <dbReference type="NCBI Taxonomy" id="3103142"/>
    <lineage>
        <taxon>Bacteria</taxon>
        <taxon>Pseudomonadati</taxon>
        <taxon>Pseudomonadota</taxon>
        <taxon>Alphaproteobacteria</taxon>
        <taxon>Sphingomonadales</taxon>
        <taxon>Sphingomonadaceae</taxon>
        <taxon>Sphingomonas</taxon>
    </lineage>
</organism>
<feature type="domain" description="CN hydrolase" evidence="3">
    <location>
        <begin position="1"/>
        <end position="250"/>
    </location>
</feature>
<dbReference type="SUPFAM" id="SSF56317">
    <property type="entry name" value="Carbon-nitrogen hydrolase"/>
    <property type="match status" value="1"/>
</dbReference>
<dbReference type="GO" id="GO:0016787">
    <property type="term" value="F:hydrolase activity"/>
    <property type="evidence" value="ECO:0007669"/>
    <property type="project" value="UniProtKB-KW"/>
</dbReference>
<proteinExistence type="inferred from homology"/>
<evidence type="ECO:0000256" key="1">
    <source>
        <dbReference type="ARBA" id="ARBA00010613"/>
    </source>
</evidence>
<evidence type="ECO:0000313" key="4">
    <source>
        <dbReference type="EMBL" id="MEN3748744.1"/>
    </source>
</evidence>
<keyword evidence="2 4" id="KW-0378">Hydrolase</keyword>
<dbReference type="EMBL" id="JBDIZK010000010">
    <property type="protein sequence ID" value="MEN3748744.1"/>
    <property type="molecule type" value="Genomic_DNA"/>
</dbReference>
<protein>
    <submittedName>
        <fullName evidence="4">Carbon-nitrogen hydrolase family protein</fullName>
    </submittedName>
</protein>
<comment type="similarity">
    <text evidence="1">Belongs to the carbon-nitrogen hydrolase superfamily. NIT1/NIT2 family.</text>
</comment>
<name>A0ABV0BB09_9SPHN</name>
<dbReference type="PROSITE" id="PS50263">
    <property type="entry name" value="CN_HYDROLASE"/>
    <property type="match status" value="1"/>
</dbReference>
<dbReference type="PANTHER" id="PTHR23088">
    <property type="entry name" value="NITRILASE-RELATED"/>
    <property type="match status" value="1"/>
</dbReference>
<dbReference type="Pfam" id="PF00795">
    <property type="entry name" value="CN_hydrolase"/>
    <property type="match status" value="1"/>
</dbReference>
<accession>A0ABV0BB09</accession>
<dbReference type="InterPro" id="IPR001110">
    <property type="entry name" value="UPF0012_CS"/>
</dbReference>